<proteinExistence type="predicted"/>
<evidence type="ECO:0000256" key="1">
    <source>
        <dbReference type="SAM" id="SignalP"/>
    </source>
</evidence>
<dbReference type="AlphaFoldDB" id="A0A6I3SD15"/>
<keyword evidence="1" id="KW-0732">Signal</keyword>
<comment type="caution">
    <text evidence="2">The sequence shown here is derived from an EMBL/GenBank/DDBJ whole genome shotgun (WGS) entry which is preliminary data.</text>
</comment>
<evidence type="ECO:0000313" key="3">
    <source>
        <dbReference type="Proteomes" id="UP000430670"/>
    </source>
</evidence>
<dbReference type="PROSITE" id="PS51257">
    <property type="entry name" value="PROKAR_LIPOPROTEIN"/>
    <property type="match status" value="1"/>
</dbReference>
<organism evidence="2 3">
    <name type="scientific">Heliobacterium mobile</name>
    <name type="common">Heliobacillus mobilis</name>
    <dbReference type="NCBI Taxonomy" id="28064"/>
    <lineage>
        <taxon>Bacteria</taxon>
        <taxon>Bacillati</taxon>
        <taxon>Bacillota</taxon>
        <taxon>Clostridia</taxon>
        <taxon>Eubacteriales</taxon>
        <taxon>Heliobacteriaceae</taxon>
        <taxon>Heliobacterium</taxon>
    </lineage>
</organism>
<sequence>MKKLLVLLCIVSSLLSITGCLSKGNQNITNSQNVGAIQVWVEGFDENLEHQWQVDTNTRNVDNKYLFDIALTNISNETVDVVSISLNGERSGTINGAAAVDVMPNSKLGVLDCPLKENEANYKLTISWVEQGKKNLSTLTIKVTRFE</sequence>
<feature type="signal peptide" evidence="1">
    <location>
        <begin position="1"/>
        <end position="22"/>
    </location>
</feature>
<dbReference type="Proteomes" id="UP000430670">
    <property type="component" value="Unassembled WGS sequence"/>
</dbReference>
<reference evidence="2 3" key="1">
    <citation type="submission" date="2019-11" db="EMBL/GenBank/DDBJ databases">
        <title>Whole-genome sequence of a the green, strictly anaerobic photosynthetic bacterium Heliobacillus mobilis DSM 6151.</title>
        <authorList>
            <person name="Kyndt J.A."/>
            <person name="Meyer T.E."/>
        </authorList>
    </citation>
    <scope>NUCLEOTIDE SEQUENCE [LARGE SCALE GENOMIC DNA]</scope>
    <source>
        <strain evidence="2 3">DSM 6151</strain>
    </source>
</reference>
<evidence type="ECO:0000313" key="2">
    <source>
        <dbReference type="EMBL" id="MTV47365.1"/>
    </source>
</evidence>
<keyword evidence="3" id="KW-1185">Reference proteome</keyword>
<accession>A0A6I3SD15</accession>
<name>A0A6I3SD15_HELMO</name>
<dbReference type="RefSeq" id="WP_155474498.1">
    <property type="nucleotide sequence ID" value="NZ_WNKU01000001.1"/>
</dbReference>
<dbReference type="EMBL" id="WNKU01000001">
    <property type="protein sequence ID" value="MTV47365.1"/>
    <property type="molecule type" value="Genomic_DNA"/>
</dbReference>
<gene>
    <name evidence="2" type="ORF">GJ688_00030</name>
</gene>
<evidence type="ECO:0008006" key="4">
    <source>
        <dbReference type="Google" id="ProtNLM"/>
    </source>
</evidence>
<feature type="chain" id="PRO_5039311930" description="Lipoprotein" evidence="1">
    <location>
        <begin position="23"/>
        <end position="147"/>
    </location>
</feature>
<protein>
    <recommendedName>
        <fullName evidence="4">Lipoprotein</fullName>
    </recommendedName>
</protein>